<proteinExistence type="predicted"/>
<dbReference type="Pfam" id="PF01638">
    <property type="entry name" value="HxlR"/>
    <property type="match status" value="1"/>
</dbReference>
<sequence length="66" mass="7550">MKKWARKKICVPADAAKVEYSLKEYGVTANKIVDVMCSWGKENIKIRQQGEEIILLEVRSPENILS</sequence>
<name>A0ABN0Y573_9BACL</name>
<organism evidence="2 3">
    <name type="scientific">Paenibacillus motobuensis</name>
    <dbReference type="NCBI Taxonomy" id="295324"/>
    <lineage>
        <taxon>Bacteria</taxon>
        <taxon>Bacillati</taxon>
        <taxon>Bacillota</taxon>
        <taxon>Bacilli</taxon>
        <taxon>Bacillales</taxon>
        <taxon>Paenibacillaceae</taxon>
        <taxon>Paenibacillus</taxon>
    </lineage>
</organism>
<dbReference type="Proteomes" id="UP001500340">
    <property type="component" value="Unassembled WGS sequence"/>
</dbReference>
<reference evidence="2 3" key="1">
    <citation type="journal article" date="2019" name="Int. J. Syst. Evol. Microbiol.">
        <title>The Global Catalogue of Microorganisms (GCM) 10K type strain sequencing project: providing services to taxonomists for standard genome sequencing and annotation.</title>
        <authorList>
            <consortium name="The Broad Institute Genomics Platform"/>
            <consortium name="The Broad Institute Genome Sequencing Center for Infectious Disease"/>
            <person name="Wu L."/>
            <person name="Ma J."/>
        </authorList>
    </citation>
    <scope>NUCLEOTIDE SEQUENCE [LARGE SCALE GENOMIC DNA]</scope>
    <source>
        <strain evidence="2 3">JCM 12774</strain>
    </source>
</reference>
<dbReference type="InterPro" id="IPR002577">
    <property type="entry name" value="HTH_HxlR"/>
</dbReference>
<protein>
    <recommendedName>
        <fullName evidence="1">HTH hxlR-type domain-containing protein</fullName>
    </recommendedName>
</protein>
<evidence type="ECO:0000313" key="3">
    <source>
        <dbReference type="Proteomes" id="UP001500340"/>
    </source>
</evidence>
<evidence type="ECO:0000259" key="1">
    <source>
        <dbReference type="Pfam" id="PF01638"/>
    </source>
</evidence>
<comment type="caution">
    <text evidence="2">The sequence shown here is derived from an EMBL/GenBank/DDBJ whole genome shotgun (WGS) entry which is preliminary data.</text>
</comment>
<accession>A0ABN0Y573</accession>
<feature type="domain" description="HTH hxlR-type" evidence="1">
    <location>
        <begin position="9"/>
        <end position="45"/>
    </location>
</feature>
<dbReference type="RefSeq" id="WP_343859112.1">
    <property type="nucleotide sequence ID" value="NZ_BAAACX010000007.1"/>
</dbReference>
<keyword evidence="3" id="KW-1185">Reference proteome</keyword>
<gene>
    <name evidence="2" type="ORF">GCM10008933_13680</name>
</gene>
<dbReference type="EMBL" id="BAAACX010000007">
    <property type="protein sequence ID" value="GAA0383796.1"/>
    <property type="molecule type" value="Genomic_DNA"/>
</dbReference>
<evidence type="ECO:0000313" key="2">
    <source>
        <dbReference type="EMBL" id="GAA0383796.1"/>
    </source>
</evidence>